<evidence type="ECO:0000313" key="2">
    <source>
        <dbReference type="EMBL" id="AYF73764.1"/>
    </source>
</evidence>
<dbReference type="OrthoDB" id="4558124at2"/>
<protein>
    <submittedName>
        <fullName evidence="2">Uncharacterized protein</fullName>
    </submittedName>
</protein>
<keyword evidence="1" id="KW-0812">Transmembrane</keyword>
<name>A0A386Z9I6_9NOCA</name>
<gene>
    <name evidence="2" type="ORF">D7D52_07710</name>
</gene>
<accession>A0A386Z9I6</accession>
<dbReference type="EMBL" id="CP032568">
    <property type="protein sequence ID" value="AYF73764.1"/>
    <property type="molecule type" value="Genomic_DNA"/>
</dbReference>
<sequence>MTVELVVGVGGSDDDVAELHSLFEALVEDDELRAARKSLAAAAEQRGTLGAEEVIRIAVDSAALCTALSTCVVAWLRMRRPTLRMTFTGPDGASAEIDATGTRAVEHVQILEVIERVRGRVDGAS</sequence>
<feature type="transmembrane region" description="Helical" evidence="1">
    <location>
        <begin position="54"/>
        <end position="76"/>
    </location>
</feature>
<keyword evidence="3" id="KW-1185">Reference proteome</keyword>
<evidence type="ECO:0000313" key="3">
    <source>
        <dbReference type="Proteomes" id="UP000267164"/>
    </source>
</evidence>
<reference evidence="2 3" key="1">
    <citation type="submission" date="2018-09" db="EMBL/GenBank/DDBJ databases">
        <title>Nocardia yunnanensis sp. nov., an actinomycete isolated from a soil sample.</title>
        <authorList>
            <person name="Zhang J."/>
        </authorList>
    </citation>
    <scope>NUCLEOTIDE SEQUENCE [LARGE SCALE GENOMIC DNA]</scope>
    <source>
        <strain evidence="2 3">CFHS0054</strain>
    </source>
</reference>
<proteinExistence type="predicted"/>
<dbReference type="InterPro" id="IPR045428">
    <property type="entry name" value="EACC1"/>
</dbReference>
<dbReference type="Pfam" id="PF19953">
    <property type="entry name" value="EACC1"/>
    <property type="match status" value="1"/>
</dbReference>
<keyword evidence="1" id="KW-1133">Transmembrane helix</keyword>
<dbReference type="KEGG" id="nyu:D7D52_07710"/>
<dbReference type="AlphaFoldDB" id="A0A386Z9I6"/>
<organism evidence="2 3">
    <name type="scientific">Nocardia yunnanensis</name>
    <dbReference type="NCBI Taxonomy" id="2382165"/>
    <lineage>
        <taxon>Bacteria</taxon>
        <taxon>Bacillati</taxon>
        <taxon>Actinomycetota</taxon>
        <taxon>Actinomycetes</taxon>
        <taxon>Mycobacteriales</taxon>
        <taxon>Nocardiaceae</taxon>
        <taxon>Nocardia</taxon>
    </lineage>
</organism>
<dbReference type="Proteomes" id="UP000267164">
    <property type="component" value="Chromosome"/>
</dbReference>
<keyword evidence="1" id="KW-0472">Membrane</keyword>
<dbReference type="RefSeq" id="WP_120735690.1">
    <property type="nucleotide sequence ID" value="NZ_CP032568.1"/>
</dbReference>
<evidence type="ECO:0000256" key="1">
    <source>
        <dbReference type="SAM" id="Phobius"/>
    </source>
</evidence>